<dbReference type="InterPro" id="IPR009044">
    <property type="entry name" value="ssDNA-bd_transcriptional_reg"/>
</dbReference>
<evidence type="ECO:0000313" key="5">
    <source>
        <dbReference type="EMBL" id="CAA7040626.1"/>
    </source>
</evidence>
<evidence type="ECO:0000313" key="6">
    <source>
        <dbReference type="EMBL" id="CAA7056580.1"/>
    </source>
</evidence>
<dbReference type="PROSITE" id="PS51998">
    <property type="entry name" value="DEK_C"/>
    <property type="match status" value="1"/>
</dbReference>
<feature type="region of interest" description="Disordered" evidence="2">
    <location>
        <begin position="398"/>
        <end position="426"/>
    </location>
</feature>
<dbReference type="SUPFAM" id="SSF54447">
    <property type="entry name" value="ssDNA-binding transcriptional regulator domain"/>
    <property type="match status" value="1"/>
</dbReference>
<dbReference type="Proteomes" id="UP000467841">
    <property type="component" value="Unassembled WGS sequence"/>
</dbReference>
<dbReference type="GO" id="GO:0003677">
    <property type="term" value="F:DNA binding"/>
    <property type="evidence" value="ECO:0007669"/>
    <property type="project" value="InterPro"/>
</dbReference>
<protein>
    <submittedName>
        <fullName evidence="6">Uncharacterized protein</fullName>
    </submittedName>
</protein>
<accession>A0A6D2LAA3</accession>
<dbReference type="GO" id="GO:0006355">
    <property type="term" value="P:regulation of DNA-templated transcription"/>
    <property type="evidence" value="ECO:0007669"/>
    <property type="project" value="InterPro"/>
</dbReference>
<dbReference type="InterPro" id="IPR014876">
    <property type="entry name" value="DEK_C"/>
</dbReference>
<dbReference type="PROSITE" id="PS50158">
    <property type="entry name" value="ZF_CCHC"/>
    <property type="match status" value="1"/>
</dbReference>
<gene>
    <name evidence="5" type="ORF">MERR_LOCUS27861</name>
    <name evidence="6" type="ORF">MERR_LOCUS43816</name>
</gene>
<keyword evidence="1" id="KW-0479">Metal-binding</keyword>
<evidence type="ECO:0000259" key="4">
    <source>
        <dbReference type="PROSITE" id="PS51998"/>
    </source>
</evidence>
<keyword evidence="1" id="KW-0862">Zinc</keyword>
<dbReference type="Pfam" id="PF14223">
    <property type="entry name" value="Retrotran_gag_2"/>
    <property type="match status" value="1"/>
</dbReference>
<evidence type="ECO:0000259" key="3">
    <source>
        <dbReference type="PROSITE" id="PS50158"/>
    </source>
</evidence>
<keyword evidence="1" id="KW-0863">Zinc-finger</keyword>
<feature type="compositionally biased region" description="Polar residues" evidence="2">
    <location>
        <begin position="477"/>
        <end position="487"/>
    </location>
</feature>
<dbReference type="Gene3D" id="2.30.31.10">
    <property type="entry name" value="Transcriptional Coactivator Pc4, Chain A"/>
    <property type="match status" value="1"/>
</dbReference>
<proteinExistence type="predicted"/>
<dbReference type="AlphaFoldDB" id="A0A6D2LAA3"/>
<dbReference type="SMART" id="SM00343">
    <property type="entry name" value="ZnF_C2HC"/>
    <property type="match status" value="1"/>
</dbReference>
<evidence type="ECO:0000313" key="7">
    <source>
        <dbReference type="Proteomes" id="UP000467841"/>
    </source>
</evidence>
<feature type="domain" description="DEK-C" evidence="4">
    <location>
        <begin position="14"/>
        <end position="71"/>
    </location>
</feature>
<dbReference type="EMBL" id="CACVBM020001230">
    <property type="protein sequence ID" value="CAA7040626.1"/>
    <property type="molecule type" value="Genomic_DNA"/>
</dbReference>
<dbReference type="GO" id="GO:0008270">
    <property type="term" value="F:zinc ion binding"/>
    <property type="evidence" value="ECO:0007669"/>
    <property type="project" value="UniProtKB-KW"/>
</dbReference>
<dbReference type="PANTHER" id="PTHR47592">
    <property type="entry name" value="PBF68 PROTEIN"/>
    <property type="match status" value="1"/>
</dbReference>
<dbReference type="Pfam" id="PF08766">
    <property type="entry name" value="DEK_C"/>
    <property type="match status" value="1"/>
</dbReference>
<feature type="region of interest" description="Disordered" evidence="2">
    <location>
        <begin position="455"/>
        <end position="487"/>
    </location>
</feature>
<dbReference type="OrthoDB" id="2505440at2759"/>
<feature type="domain" description="CCHC-type" evidence="3">
    <location>
        <begin position="436"/>
        <end position="449"/>
    </location>
</feature>
<keyword evidence="7" id="KW-1185">Reference proteome</keyword>
<name>A0A6D2LAA3_9BRAS</name>
<dbReference type="EMBL" id="CACVBM020001649">
    <property type="protein sequence ID" value="CAA7056580.1"/>
    <property type="molecule type" value="Genomic_DNA"/>
</dbReference>
<dbReference type="InterPro" id="IPR036875">
    <property type="entry name" value="Znf_CCHC_sf"/>
</dbReference>
<organism evidence="6 7">
    <name type="scientific">Microthlaspi erraticum</name>
    <dbReference type="NCBI Taxonomy" id="1685480"/>
    <lineage>
        <taxon>Eukaryota</taxon>
        <taxon>Viridiplantae</taxon>
        <taxon>Streptophyta</taxon>
        <taxon>Embryophyta</taxon>
        <taxon>Tracheophyta</taxon>
        <taxon>Spermatophyta</taxon>
        <taxon>Magnoliopsida</taxon>
        <taxon>eudicotyledons</taxon>
        <taxon>Gunneridae</taxon>
        <taxon>Pentapetalae</taxon>
        <taxon>rosids</taxon>
        <taxon>malvids</taxon>
        <taxon>Brassicales</taxon>
        <taxon>Brassicaceae</taxon>
        <taxon>Coluteocarpeae</taxon>
        <taxon>Microthlaspi</taxon>
    </lineage>
</organism>
<evidence type="ECO:0000256" key="2">
    <source>
        <dbReference type="SAM" id="MobiDB-lite"/>
    </source>
</evidence>
<dbReference type="SUPFAM" id="SSF57756">
    <property type="entry name" value="Retrovirus zinc finger-like domains"/>
    <property type="match status" value="1"/>
</dbReference>
<sequence>MAISLLDSRETMEMVTTQKIEEAVKGILREADMDQMTEFKLRTAASAKLGFDLSETNHKKLVSDVLEAFLLSNPGDEAANGEASVPNTVAPAEKEKETGSVAAAASAIGEDERFICKLSEKRHATVEKYRGQAFLTIGESPQENGKPFRGVHLSANQWSVIKKNFSAIEEGIKQCQSKLRSESKQNGDTSKAVDNNTTSSFSMIETSRFDGKSYLCWSSQMELFLKQLNLIYVLSEPVPVTNTSQGHDAAGKKWLRDDYLCHNHLLSSLSDHLYRQYSKKFKHAKELWEDLKWVYQFEESNSKRSQVRKYIEFKMVEERPVLEQVQDVNKIADSIVSAGMFLDETFHVSTIISKFPPSWSGFSTRLMEEEFLPVWMLMERVKAEELVRNEAQRVTYRPATGSSQMERLQSGGGRGSQSIGWKRKEPERDGRGVIVCDNCGRRGHFARNCWGKTSDERASWKPNRVTSSATAPVVSETRPTTANNDKE</sequence>
<evidence type="ECO:0000256" key="1">
    <source>
        <dbReference type="PROSITE-ProRule" id="PRU00047"/>
    </source>
</evidence>
<reference evidence="6 7" key="1">
    <citation type="submission" date="2020-01" db="EMBL/GenBank/DDBJ databases">
        <authorList>
            <person name="Mishra B."/>
        </authorList>
    </citation>
    <scope>NUCLEOTIDE SEQUENCE [LARGE SCALE GENOMIC DNA]</scope>
</reference>
<dbReference type="InterPro" id="IPR001878">
    <property type="entry name" value="Znf_CCHC"/>
</dbReference>
<dbReference type="PANTHER" id="PTHR47592:SF6">
    <property type="entry name" value="PBF68 PROTEIN"/>
    <property type="match status" value="1"/>
</dbReference>